<dbReference type="PANTHER" id="PTHR47642:SF5">
    <property type="entry name" value="ATP-DEPENDENT DNA HELICASE"/>
    <property type="match status" value="1"/>
</dbReference>
<dbReference type="EC" id="5.6.2.3" evidence="9"/>
<proteinExistence type="inferred from homology"/>
<dbReference type="EMBL" id="PDLN01000018">
    <property type="protein sequence ID" value="RDW61412.1"/>
    <property type="molecule type" value="Genomic_DNA"/>
</dbReference>
<comment type="caution">
    <text evidence="11">The sequence shown here is derived from an EMBL/GenBank/DDBJ whole genome shotgun (WGS) entry which is preliminary data.</text>
</comment>
<dbReference type="Pfam" id="PF00397">
    <property type="entry name" value="WW"/>
    <property type="match status" value="1"/>
</dbReference>
<dbReference type="InterPro" id="IPR001202">
    <property type="entry name" value="WW_dom"/>
</dbReference>
<reference evidence="11 12" key="1">
    <citation type="journal article" date="2018" name="IMA Fungus">
        <title>IMA Genome-F 9: Draft genome sequence of Annulohypoxylon stygium, Aspergillus mulundensis, Berkeleyomyces basicola (syn. Thielaviopsis basicola), Ceratocystis smalleyi, two Cercospora beticola strains, Coleophoma cylindrospora, Fusarium fracticaudum, Phialophora cf. hyalina, and Morchella septimelata.</title>
        <authorList>
            <person name="Wingfield B.D."/>
            <person name="Bills G.F."/>
            <person name="Dong Y."/>
            <person name="Huang W."/>
            <person name="Nel W.J."/>
            <person name="Swalarsk-Parry B.S."/>
            <person name="Vaghefi N."/>
            <person name="Wilken P.M."/>
            <person name="An Z."/>
            <person name="de Beer Z.W."/>
            <person name="De Vos L."/>
            <person name="Chen L."/>
            <person name="Duong T.A."/>
            <person name="Gao Y."/>
            <person name="Hammerbacher A."/>
            <person name="Kikkert J.R."/>
            <person name="Li Y."/>
            <person name="Li H."/>
            <person name="Li K."/>
            <person name="Li Q."/>
            <person name="Liu X."/>
            <person name="Ma X."/>
            <person name="Naidoo K."/>
            <person name="Pethybridge S.J."/>
            <person name="Sun J."/>
            <person name="Steenkamp E.T."/>
            <person name="van der Nest M.A."/>
            <person name="van Wyk S."/>
            <person name="Wingfield M.J."/>
            <person name="Xiong C."/>
            <person name="Yue Q."/>
            <person name="Zhang X."/>
        </authorList>
    </citation>
    <scope>NUCLEOTIDE SEQUENCE [LARGE SCALE GENOMIC DNA]</scope>
    <source>
        <strain evidence="11 12">BP5796</strain>
    </source>
</reference>
<dbReference type="Gene3D" id="3.40.970.10">
    <property type="entry name" value="Ribonuclease H1, N-terminal domain"/>
    <property type="match status" value="1"/>
</dbReference>
<keyword evidence="7 9" id="KW-0234">DNA repair</keyword>
<comment type="similarity">
    <text evidence="9">Belongs to the helicase family.</text>
</comment>
<evidence type="ECO:0000256" key="6">
    <source>
        <dbReference type="ARBA" id="ARBA00023125"/>
    </source>
</evidence>
<dbReference type="Proteomes" id="UP000256328">
    <property type="component" value="Unassembled WGS sequence"/>
</dbReference>
<dbReference type="Pfam" id="PF01693">
    <property type="entry name" value="Cauli_VI"/>
    <property type="match status" value="1"/>
</dbReference>
<dbReference type="GO" id="GO:0016887">
    <property type="term" value="F:ATP hydrolysis activity"/>
    <property type="evidence" value="ECO:0007669"/>
    <property type="project" value="RHEA"/>
</dbReference>
<keyword evidence="3 9" id="KW-0378">Hydrolase</keyword>
<keyword evidence="4 9" id="KW-0347">Helicase</keyword>
<feature type="domain" description="WW" evidence="10">
    <location>
        <begin position="103"/>
        <end position="136"/>
    </location>
</feature>
<keyword evidence="12" id="KW-1185">Reference proteome</keyword>
<dbReference type="SMART" id="SM00456">
    <property type="entry name" value="WW"/>
    <property type="match status" value="1"/>
</dbReference>
<dbReference type="GO" id="GO:0006310">
    <property type="term" value="P:DNA recombination"/>
    <property type="evidence" value="ECO:0007669"/>
    <property type="project" value="UniProtKB-KW"/>
</dbReference>
<comment type="cofactor">
    <cofactor evidence="9">
        <name>Mg(2+)</name>
        <dbReference type="ChEBI" id="CHEBI:18420"/>
    </cofactor>
</comment>
<evidence type="ECO:0000256" key="8">
    <source>
        <dbReference type="ARBA" id="ARBA00023235"/>
    </source>
</evidence>
<evidence type="ECO:0000256" key="5">
    <source>
        <dbReference type="ARBA" id="ARBA00022840"/>
    </source>
</evidence>
<name>A0A3D8QHV1_9HELO</name>
<evidence type="ECO:0000256" key="3">
    <source>
        <dbReference type="ARBA" id="ARBA00022801"/>
    </source>
</evidence>
<dbReference type="Pfam" id="PF05970">
    <property type="entry name" value="PIF1"/>
    <property type="match status" value="1"/>
</dbReference>
<dbReference type="GO" id="GO:0005524">
    <property type="term" value="F:ATP binding"/>
    <property type="evidence" value="ECO:0007669"/>
    <property type="project" value="UniProtKB-KW"/>
</dbReference>
<dbReference type="CDD" id="cd18809">
    <property type="entry name" value="SF1_C_RecD"/>
    <property type="match status" value="1"/>
</dbReference>
<dbReference type="SUPFAM" id="SSF52540">
    <property type="entry name" value="P-loop containing nucleoside triphosphate hydrolases"/>
    <property type="match status" value="2"/>
</dbReference>
<dbReference type="InterPro" id="IPR011320">
    <property type="entry name" value="RNase_H1_N"/>
</dbReference>
<evidence type="ECO:0000313" key="12">
    <source>
        <dbReference type="Proteomes" id="UP000256328"/>
    </source>
</evidence>
<dbReference type="SUPFAM" id="SSF55658">
    <property type="entry name" value="L9 N-domain-like"/>
    <property type="match status" value="1"/>
</dbReference>
<dbReference type="Gene3D" id="2.20.70.10">
    <property type="match status" value="1"/>
</dbReference>
<dbReference type="InterPro" id="IPR037056">
    <property type="entry name" value="RNase_H1_N_sf"/>
</dbReference>
<dbReference type="GO" id="GO:0043139">
    <property type="term" value="F:5'-3' DNA helicase activity"/>
    <property type="evidence" value="ECO:0007669"/>
    <property type="project" value="UniProtKB-EC"/>
</dbReference>
<accession>A0A3D8QHV1</accession>
<dbReference type="AlphaFoldDB" id="A0A3D8QHV1"/>
<dbReference type="PANTHER" id="PTHR47642">
    <property type="entry name" value="ATP-DEPENDENT DNA HELICASE"/>
    <property type="match status" value="1"/>
</dbReference>
<keyword evidence="6" id="KW-0238">DNA-binding</keyword>
<comment type="catalytic activity">
    <reaction evidence="9">
        <text>ATP + H2O = ADP + phosphate + H(+)</text>
        <dbReference type="Rhea" id="RHEA:13065"/>
        <dbReference type="ChEBI" id="CHEBI:15377"/>
        <dbReference type="ChEBI" id="CHEBI:15378"/>
        <dbReference type="ChEBI" id="CHEBI:30616"/>
        <dbReference type="ChEBI" id="CHEBI:43474"/>
        <dbReference type="ChEBI" id="CHEBI:456216"/>
        <dbReference type="EC" id="5.6.2.3"/>
    </reaction>
</comment>
<dbReference type="Gene3D" id="3.40.50.300">
    <property type="entry name" value="P-loop containing nucleotide triphosphate hydrolases"/>
    <property type="match status" value="1"/>
</dbReference>
<organism evidence="11 12">
    <name type="scientific">Coleophoma crateriformis</name>
    <dbReference type="NCBI Taxonomy" id="565419"/>
    <lineage>
        <taxon>Eukaryota</taxon>
        <taxon>Fungi</taxon>
        <taxon>Dikarya</taxon>
        <taxon>Ascomycota</taxon>
        <taxon>Pezizomycotina</taxon>
        <taxon>Leotiomycetes</taxon>
        <taxon>Helotiales</taxon>
        <taxon>Dermateaceae</taxon>
        <taxon>Coleophoma</taxon>
    </lineage>
</organism>
<evidence type="ECO:0000259" key="10">
    <source>
        <dbReference type="PROSITE" id="PS50020"/>
    </source>
</evidence>
<evidence type="ECO:0000256" key="2">
    <source>
        <dbReference type="ARBA" id="ARBA00022763"/>
    </source>
</evidence>
<evidence type="ECO:0000256" key="7">
    <source>
        <dbReference type="ARBA" id="ARBA00023204"/>
    </source>
</evidence>
<dbReference type="OrthoDB" id="432234at2759"/>
<dbReference type="InterPro" id="IPR049163">
    <property type="entry name" value="Pif1-like_2B_dom"/>
</dbReference>
<keyword evidence="8" id="KW-0413">Isomerase</keyword>
<dbReference type="PROSITE" id="PS50020">
    <property type="entry name" value="WW_DOMAIN_2"/>
    <property type="match status" value="1"/>
</dbReference>
<keyword evidence="9" id="KW-0233">DNA recombination</keyword>
<dbReference type="InterPro" id="IPR051055">
    <property type="entry name" value="PIF1_helicase"/>
</dbReference>
<gene>
    <name evidence="11" type="ORF">BP5796_11304</name>
</gene>
<dbReference type="GO" id="GO:0000723">
    <property type="term" value="P:telomere maintenance"/>
    <property type="evidence" value="ECO:0007669"/>
    <property type="project" value="InterPro"/>
</dbReference>
<sequence length="769" mass="87590">MTKGPKKKAYVVFCGRTTGIYSTWAECEAQVMKFPGNKHQGFFSLQEAESAWAKWKETQPYAKRVYSEVTKQNTDESHDKENQSPKTECVDILDPWFSIQENFPLPKGWEIRSTDEGIPYYVDHNTESTSWRDPRLQQQDNGLNTKRSAEQQLDLKEKRPVPFIDLTESETHIQRPKKPRLDEDVSLHCLQSDTDGYPDSDEEEAFDVKEQLVKLTPAQEAVVNMALEGHNIFLTGAAGCGKTVTLKAMLTRLRKKFSRHTSNALAVQVAAPTGIAALPLNGRTTYSFAGWNTDSFRTPIRELISWPKATTKASIQALKVLIIEEISMVENQFLQRLDLLIQEITDSTKAFGGKQVIFLGDFHQLPPVKPFQFCLECGEEMALQRVAGVVSHHVCTAKKCSLSALPFHVSEKWAFKAPVWKQLNLKHFKLEQIHRQKDTQFQNILNKVRNGSLLTDDEWRRLEGKKELPQRTVSTRLMSRVNQVKAFNDRKLAEIERPTITFSAYDTCRKLVKNEHDKTAGAFKVAQKEREYKESLKDHRLPTDLVLKIGAKVVLLHNLCPEKGLVNGSQGEVISFVDTTNWSKSDWDSDDRRGEWNRYVTTEFVKSNGYHRPIVRFANGAQKAIRPEPMTSQRGPKDDQYLLCRTQIPLQLAWALSIHKSQGMTLEYVDLSSKDIFESGQLYVGLSRATKLEGLTVSVSKREQLAVDKDVMNFYKSVQWEGGETCHKKEKSEALIEYRVAEGDDTAKNDRHVKAGPLFSTDCNQLLTE</sequence>
<evidence type="ECO:0000256" key="1">
    <source>
        <dbReference type="ARBA" id="ARBA00022741"/>
    </source>
</evidence>
<dbReference type="GO" id="GO:0006281">
    <property type="term" value="P:DNA repair"/>
    <property type="evidence" value="ECO:0007669"/>
    <property type="project" value="UniProtKB-KW"/>
</dbReference>
<dbReference type="Pfam" id="PF21530">
    <property type="entry name" value="Pif1_2B_dom"/>
    <property type="match status" value="1"/>
</dbReference>
<evidence type="ECO:0000256" key="9">
    <source>
        <dbReference type="RuleBase" id="RU363044"/>
    </source>
</evidence>
<evidence type="ECO:0000256" key="4">
    <source>
        <dbReference type="ARBA" id="ARBA00022806"/>
    </source>
</evidence>
<dbReference type="InterPro" id="IPR009027">
    <property type="entry name" value="Ribosomal_bL9/RNase_H1_N"/>
</dbReference>
<keyword evidence="5 9" id="KW-0067">ATP-binding</keyword>
<dbReference type="CDD" id="cd00201">
    <property type="entry name" value="WW"/>
    <property type="match status" value="1"/>
</dbReference>
<keyword evidence="2 9" id="KW-0227">DNA damage</keyword>
<dbReference type="InterPro" id="IPR010285">
    <property type="entry name" value="DNA_helicase_pif1-like_DEAD"/>
</dbReference>
<evidence type="ECO:0000313" key="11">
    <source>
        <dbReference type="EMBL" id="RDW61412.1"/>
    </source>
</evidence>
<dbReference type="InterPro" id="IPR027417">
    <property type="entry name" value="P-loop_NTPase"/>
</dbReference>
<protein>
    <recommendedName>
        <fullName evidence="9">ATP-dependent DNA helicase</fullName>
        <ecNumber evidence="9">5.6.2.3</ecNumber>
    </recommendedName>
</protein>
<keyword evidence="1 9" id="KW-0547">Nucleotide-binding</keyword>